<keyword evidence="1" id="KW-0472">Membrane</keyword>
<keyword evidence="3" id="KW-1185">Reference proteome</keyword>
<name>A0A2K9E7W1_9FIRM</name>
<accession>A0A2K9E7W1</accession>
<evidence type="ECO:0000313" key="3">
    <source>
        <dbReference type="Proteomes" id="UP000233534"/>
    </source>
</evidence>
<gene>
    <name evidence="2" type="ORF">HVS_00220</name>
</gene>
<dbReference type="KEGG" id="hsc:HVS_00220"/>
<keyword evidence="1" id="KW-0812">Transmembrane</keyword>
<organism evidence="2 3">
    <name type="scientific">Acetivibrio saccincola</name>
    <dbReference type="NCBI Taxonomy" id="1677857"/>
    <lineage>
        <taxon>Bacteria</taxon>
        <taxon>Bacillati</taxon>
        <taxon>Bacillota</taxon>
        <taxon>Clostridia</taxon>
        <taxon>Eubacteriales</taxon>
        <taxon>Oscillospiraceae</taxon>
        <taxon>Acetivibrio</taxon>
    </lineage>
</organism>
<feature type="transmembrane region" description="Helical" evidence="1">
    <location>
        <begin position="6"/>
        <end position="24"/>
    </location>
</feature>
<reference evidence="2 3" key="1">
    <citation type="submission" date="2017-12" db="EMBL/GenBank/DDBJ databases">
        <title>Complete genome sequence of Herbivorax saccincola GGR1, a novel Cellulosome-producing hydrolytic bacterium in a thermophilic biogas plant, established by Illumina and Nanopore MinION sequencing.</title>
        <authorList>
            <person name="Pechtl A."/>
            <person name="Ruckert C."/>
            <person name="Koeck D.E."/>
            <person name="Maus I."/>
            <person name="Winkler A."/>
            <person name="Kalinowski J."/>
            <person name="Puhler A."/>
            <person name="Schwarz W.W."/>
            <person name="Zverlov V.V."/>
            <person name="Schluter A."/>
            <person name="Liebl W."/>
        </authorList>
    </citation>
    <scope>NUCLEOTIDE SEQUENCE [LARGE SCALE GENOMIC DNA]</scope>
    <source>
        <strain evidence="3">SR1</strain>
    </source>
</reference>
<evidence type="ECO:0000313" key="2">
    <source>
        <dbReference type="EMBL" id="AUG56034.1"/>
    </source>
</evidence>
<protein>
    <submittedName>
        <fullName evidence="2">Uncharacterized protein</fullName>
    </submittedName>
</protein>
<dbReference type="Gene3D" id="6.20.240.60">
    <property type="match status" value="1"/>
</dbReference>
<sequence length="87" mass="9614">MKKIKILIVLIVIFSIAVPLYFGGKGFISPILNKSSIGEVFAKGNSIRDEELIARAINGEARGEPSTSDWIWSRTIVKKIGKHNFGK</sequence>
<dbReference type="EMBL" id="CP025197">
    <property type="protein sequence ID" value="AUG56034.1"/>
    <property type="molecule type" value="Genomic_DNA"/>
</dbReference>
<keyword evidence="1" id="KW-1133">Transmembrane helix</keyword>
<dbReference type="RefSeq" id="WP_242971617.1">
    <property type="nucleotide sequence ID" value="NZ_CP025197.1"/>
</dbReference>
<evidence type="ECO:0000256" key="1">
    <source>
        <dbReference type="SAM" id="Phobius"/>
    </source>
</evidence>
<dbReference type="AlphaFoldDB" id="A0A2K9E7W1"/>
<proteinExistence type="predicted"/>
<dbReference type="Proteomes" id="UP000233534">
    <property type="component" value="Chromosome"/>
</dbReference>